<sequence>MKHEHINPLHDFTEDHVKNHSRQGNGDVSAITASTESFSHFASQAGGLYNYNRVIHKEEVFSGILRDALKQSKLDLDQPVPKFLKRPFHNGMQIDYEVKDDPVHGRGLYAKEDLDEGTLVWDGDLASFTNIREFVAFLRYLPHELQCDVMLWAYPVKDSYQEVNLDMDEGSYMNDGGIHNSNVGGDTTMTLRDVKAGEHLAADYHGFLDFEGKVKWFHELREQVFGSGEYTEQGTPPQSSSKQNDYRTVLRADTTSTATASAIDYLFREMDALVEASNQWDMSSPKQLSVVVVRYVIVTVDSRITVETEDIFQEQSSWQLNQDYSHFTFQER</sequence>
<dbReference type="AlphaFoldDB" id="A0A9K3K4B0"/>
<dbReference type="EMBL" id="JAGRRH010000103">
    <property type="protein sequence ID" value="KAG7336876.1"/>
    <property type="molecule type" value="Genomic_DNA"/>
</dbReference>
<gene>
    <name evidence="2" type="ORF">IV203_033474</name>
</gene>
<proteinExistence type="predicted"/>
<reference evidence="2" key="2">
    <citation type="submission" date="2021-04" db="EMBL/GenBank/DDBJ databases">
        <authorList>
            <person name="Podell S."/>
        </authorList>
    </citation>
    <scope>NUCLEOTIDE SEQUENCE</scope>
    <source>
        <strain evidence="2">Hildebrandi</strain>
    </source>
</reference>
<accession>A0A9K3K4B0</accession>
<evidence type="ECO:0000313" key="3">
    <source>
        <dbReference type="Proteomes" id="UP000693970"/>
    </source>
</evidence>
<evidence type="ECO:0000256" key="1">
    <source>
        <dbReference type="SAM" id="MobiDB-lite"/>
    </source>
</evidence>
<evidence type="ECO:0008006" key="4">
    <source>
        <dbReference type="Google" id="ProtNLM"/>
    </source>
</evidence>
<organism evidence="2 3">
    <name type="scientific">Nitzschia inconspicua</name>
    <dbReference type="NCBI Taxonomy" id="303405"/>
    <lineage>
        <taxon>Eukaryota</taxon>
        <taxon>Sar</taxon>
        <taxon>Stramenopiles</taxon>
        <taxon>Ochrophyta</taxon>
        <taxon>Bacillariophyta</taxon>
        <taxon>Bacillariophyceae</taxon>
        <taxon>Bacillariophycidae</taxon>
        <taxon>Bacillariales</taxon>
        <taxon>Bacillariaceae</taxon>
        <taxon>Nitzschia</taxon>
    </lineage>
</organism>
<feature type="compositionally biased region" description="Polar residues" evidence="1">
    <location>
        <begin position="230"/>
        <end position="243"/>
    </location>
</feature>
<dbReference type="Proteomes" id="UP000693970">
    <property type="component" value="Unassembled WGS sequence"/>
</dbReference>
<dbReference type="OrthoDB" id="46969at2759"/>
<comment type="caution">
    <text evidence="2">The sequence shown here is derived from an EMBL/GenBank/DDBJ whole genome shotgun (WGS) entry which is preliminary data.</text>
</comment>
<name>A0A9K3K4B0_9STRA</name>
<protein>
    <recommendedName>
        <fullName evidence="4">SET domain-containing protein</fullName>
    </recommendedName>
</protein>
<evidence type="ECO:0000313" key="2">
    <source>
        <dbReference type="EMBL" id="KAG7336876.1"/>
    </source>
</evidence>
<feature type="region of interest" description="Disordered" evidence="1">
    <location>
        <begin position="227"/>
        <end position="246"/>
    </location>
</feature>
<keyword evidence="3" id="KW-1185">Reference proteome</keyword>
<reference evidence="2" key="1">
    <citation type="journal article" date="2021" name="Sci. Rep.">
        <title>Diploid genomic architecture of Nitzschia inconspicua, an elite biomass production diatom.</title>
        <authorList>
            <person name="Oliver A."/>
            <person name="Podell S."/>
            <person name="Pinowska A."/>
            <person name="Traller J.C."/>
            <person name="Smith S.R."/>
            <person name="McClure R."/>
            <person name="Beliaev A."/>
            <person name="Bohutskyi P."/>
            <person name="Hill E.A."/>
            <person name="Rabines A."/>
            <person name="Zheng H."/>
            <person name="Allen L.Z."/>
            <person name="Kuo A."/>
            <person name="Grigoriev I.V."/>
            <person name="Allen A.E."/>
            <person name="Hazlebeck D."/>
            <person name="Allen E.E."/>
        </authorList>
    </citation>
    <scope>NUCLEOTIDE SEQUENCE</scope>
    <source>
        <strain evidence="2">Hildebrandi</strain>
    </source>
</reference>